<proteinExistence type="predicted"/>
<name>A0A1I2HTU3_9MICO</name>
<dbReference type="PROSITE" id="PS51257">
    <property type="entry name" value="PROKAR_LIPOPROTEIN"/>
    <property type="match status" value="1"/>
</dbReference>
<reference evidence="2" key="1">
    <citation type="submission" date="2016-10" db="EMBL/GenBank/DDBJ databases">
        <authorList>
            <person name="Varghese N."/>
            <person name="Submissions S."/>
        </authorList>
    </citation>
    <scope>NUCLEOTIDE SEQUENCE [LARGE SCALE GENOMIC DNA]</scope>
    <source>
        <strain evidence="2">DSM 19083</strain>
    </source>
</reference>
<dbReference type="RefSeq" id="WP_093379442.1">
    <property type="nucleotide sequence ID" value="NZ_BNAN01000001.1"/>
</dbReference>
<sequence length="410" mass="42012">MTRGHSAVGGALAAALLLSGCTGGDSTLTPAGGAPATSRPAPAVAADQPTSLGLTWADGAPVLVGELGPARDVDTDTDFARETTVVDLDPVRARADDTLIVRQVGAVNMGSMTILESDLLGRIRAGGTMDPFTAVGSSGGSATSIVDVDVAEDAVAWTDTTSLHETQWRVLTATDAGVAAVVATSDEFDGADQIGPEPQPTLHDGRVYFIVPGAGSPGDGSYTPGTLVSRLPDGSDHRVDVEDVDWTAATETGLYVAQGREDEATTISAVQPDGVVEPVLEAQTAAHTVAAHGRWLALDTGTHAVVLDPTAREAYALPVAESAQVSSVSIGDDLVAWTFFGERSDVQVPSVVVDLRSKRVVRLTGLLGFAQALGGDLVVLRSWEEDGATADGSGSANATLVRWQRTAAAP</sequence>
<keyword evidence="2" id="KW-1185">Reference proteome</keyword>
<evidence type="ECO:0000313" key="2">
    <source>
        <dbReference type="Proteomes" id="UP000198520"/>
    </source>
</evidence>
<dbReference type="EMBL" id="FONZ01000005">
    <property type="protein sequence ID" value="SFF33464.1"/>
    <property type="molecule type" value="Genomic_DNA"/>
</dbReference>
<dbReference type="STRING" id="285351.SAMN04488035_2540"/>
<evidence type="ECO:0000313" key="1">
    <source>
        <dbReference type="EMBL" id="SFF33464.1"/>
    </source>
</evidence>
<gene>
    <name evidence="1" type="ORF">SAMN04488035_2540</name>
</gene>
<dbReference type="Proteomes" id="UP000198520">
    <property type="component" value="Unassembled WGS sequence"/>
</dbReference>
<organism evidence="1 2">
    <name type="scientific">Flavimobilis marinus</name>
    <dbReference type="NCBI Taxonomy" id="285351"/>
    <lineage>
        <taxon>Bacteria</taxon>
        <taxon>Bacillati</taxon>
        <taxon>Actinomycetota</taxon>
        <taxon>Actinomycetes</taxon>
        <taxon>Micrococcales</taxon>
        <taxon>Jonesiaceae</taxon>
        <taxon>Flavimobilis</taxon>
    </lineage>
</organism>
<accession>A0A1I2HTU3</accession>
<protein>
    <submittedName>
        <fullName evidence="1">Uncharacterized protein</fullName>
    </submittedName>
</protein>
<dbReference type="AlphaFoldDB" id="A0A1I2HTU3"/>